<dbReference type="GO" id="GO:0042130">
    <property type="term" value="P:negative regulation of T cell proliferation"/>
    <property type="evidence" value="ECO:0007669"/>
    <property type="project" value="TreeGrafter"/>
</dbReference>
<dbReference type="GO" id="GO:0031295">
    <property type="term" value="P:T cell costimulation"/>
    <property type="evidence" value="ECO:0007669"/>
    <property type="project" value="TreeGrafter"/>
</dbReference>
<feature type="domain" description="Ig-like" evidence="12">
    <location>
        <begin position="260"/>
        <end position="353"/>
    </location>
</feature>
<comment type="subcellular location">
    <subcellularLocation>
        <location evidence="1">Cell membrane</location>
        <topology evidence="1">Single-pass type I membrane protein</topology>
    </subcellularLocation>
</comment>
<evidence type="ECO:0000256" key="5">
    <source>
        <dbReference type="ARBA" id="ARBA00022989"/>
    </source>
</evidence>
<reference evidence="13 14" key="1">
    <citation type="submission" date="2021-04" db="EMBL/GenBank/DDBJ databases">
        <authorList>
            <person name="De Guttry C."/>
            <person name="Zahm M."/>
            <person name="Klopp C."/>
            <person name="Cabau C."/>
            <person name="Louis A."/>
            <person name="Berthelot C."/>
            <person name="Parey E."/>
            <person name="Roest Crollius H."/>
            <person name="Montfort J."/>
            <person name="Robinson-Rechavi M."/>
            <person name="Bucao C."/>
            <person name="Bouchez O."/>
            <person name="Gislard M."/>
            <person name="Lluch J."/>
            <person name="Milhes M."/>
            <person name="Lampietro C."/>
            <person name="Lopez Roques C."/>
            <person name="Donnadieu C."/>
            <person name="Braasch I."/>
            <person name="Desvignes T."/>
            <person name="Postlethwait J."/>
            <person name="Bobe J."/>
            <person name="Wedekind C."/>
            <person name="Guiguen Y."/>
        </authorList>
    </citation>
    <scope>NUCLEOTIDE SEQUENCE [LARGE SCALE GENOMIC DNA]</scope>
    <source>
        <strain evidence="13">Cs_M1</strain>
        <tissue evidence="13">Blood</tissue>
    </source>
</reference>
<evidence type="ECO:0000256" key="10">
    <source>
        <dbReference type="ARBA" id="ARBA00023319"/>
    </source>
</evidence>
<keyword evidence="4" id="KW-0732">Signal</keyword>
<feature type="domain" description="Ig-like" evidence="12">
    <location>
        <begin position="359"/>
        <end position="442"/>
    </location>
</feature>
<dbReference type="GO" id="GO:0007166">
    <property type="term" value="P:cell surface receptor signaling pathway"/>
    <property type="evidence" value="ECO:0007669"/>
    <property type="project" value="TreeGrafter"/>
</dbReference>
<protein>
    <recommendedName>
        <fullName evidence="12">Ig-like domain-containing protein</fullName>
    </recommendedName>
</protein>
<evidence type="ECO:0000259" key="12">
    <source>
        <dbReference type="PROSITE" id="PS50835"/>
    </source>
</evidence>
<keyword evidence="3 11" id="KW-0812">Transmembrane</keyword>
<evidence type="ECO:0000256" key="2">
    <source>
        <dbReference type="ARBA" id="ARBA00022475"/>
    </source>
</evidence>
<accession>A0AAN8LYK8</accession>
<gene>
    <name evidence="13" type="ORF">J4Q44_G00198870</name>
</gene>
<evidence type="ECO:0000256" key="6">
    <source>
        <dbReference type="ARBA" id="ARBA00023136"/>
    </source>
</evidence>
<dbReference type="InterPro" id="IPR036179">
    <property type="entry name" value="Ig-like_dom_sf"/>
</dbReference>
<dbReference type="InterPro" id="IPR003599">
    <property type="entry name" value="Ig_sub"/>
</dbReference>
<dbReference type="InterPro" id="IPR013783">
    <property type="entry name" value="Ig-like_fold"/>
</dbReference>
<comment type="caution">
    <text evidence="13">The sequence shown here is derived from an EMBL/GenBank/DDBJ whole genome shotgun (WGS) entry which is preliminary data.</text>
</comment>
<evidence type="ECO:0000256" key="9">
    <source>
        <dbReference type="ARBA" id="ARBA00023180"/>
    </source>
</evidence>
<feature type="domain" description="Ig-like" evidence="12">
    <location>
        <begin position="170"/>
        <end position="247"/>
    </location>
</feature>
<keyword evidence="9" id="KW-0325">Glycoprotein</keyword>
<dbReference type="InterPro" id="IPR051713">
    <property type="entry name" value="T-cell_Activation_Regulation"/>
</dbReference>
<dbReference type="Pfam" id="PF13927">
    <property type="entry name" value="Ig_3"/>
    <property type="match status" value="1"/>
</dbReference>
<proteinExistence type="predicted"/>
<dbReference type="GO" id="GO:0071222">
    <property type="term" value="P:cellular response to lipopolysaccharide"/>
    <property type="evidence" value="ECO:0007669"/>
    <property type="project" value="TreeGrafter"/>
</dbReference>
<organism evidence="13 14">
    <name type="scientific">Coregonus suidteri</name>
    <dbReference type="NCBI Taxonomy" id="861788"/>
    <lineage>
        <taxon>Eukaryota</taxon>
        <taxon>Metazoa</taxon>
        <taxon>Chordata</taxon>
        <taxon>Craniata</taxon>
        <taxon>Vertebrata</taxon>
        <taxon>Euteleostomi</taxon>
        <taxon>Actinopterygii</taxon>
        <taxon>Neopterygii</taxon>
        <taxon>Teleostei</taxon>
        <taxon>Protacanthopterygii</taxon>
        <taxon>Salmoniformes</taxon>
        <taxon>Salmonidae</taxon>
        <taxon>Coregoninae</taxon>
        <taxon>Coregonus</taxon>
    </lineage>
</organism>
<feature type="transmembrane region" description="Helical" evidence="11">
    <location>
        <begin position="460"/>
        <end position="481"/>
    </location>
</feature>
<dbReference type="SMART" id="SM00409">
    <property type="entry name" value="IG"/>
    <property type="match status" value="3"/>
</dbReference>
<dbReference type="GO" id="GO:0006955">
    <property type="term" value="P:immune response"/>
    <property type="evidence" value="ECO:0007669"/>
    <property type="project" value="TreeGrafter"/>
</dbReference>
<evidence type="ECO:0000256" key="4">
    <source>
        <dbReference type="ARBA" id="ARBA00022729"/>
    </source>
</evidence>
<evidence type="ECO:0000256" key="3">
    <source>
        <dbReference type="ARBA" id="ARBA00022692"/>
    </source>
</evidence>
<dbReference type="EMBL" id="JAGTTL010000017">
    <property type="protein sequence ID" value="KAK6310006.1"/>
    <property type="molecule type" value="Genomic_DNA"/>
</dbReference>
<name>A0AAN8LYK8_9TELE</name>
<keyword evidence="10" id="KW-0393">Immunoglobulin domain</keyword>
<dbReference type="PANTHER" id="PTHR25466">
    <property type="entry name" value="T-LYMPHOCYTE ACTIVATION ANTIGEN"/>
    <property type="match status" value="1"/>
</dbReference>
<sequence>MSEYAVLLHFVWSFSDIGGTSVECQYMDHVMVIQWWILLCISGHSAEVMKRSVFFFSGQTESVHLSVSDLVQQSVSDLVQPHWSEFSWEWTSHDGRYSDIRITRAISSMLVVSPPFTEYFSRSNDYDVTVKPKFECAGVFLFVRTNVPLAQIEIFATKVTPSFWPSFRLGSDVSISCEVSSLPEGATLQWEREGDPTSNTTLFYNNTAHMVIHTVDQDSQGTYYCTFKQNGTLLYSVSNAVRTEEVSSDATLTMYRESANSSLVTLLCKTSDGYTHASWSWTPLSTAKEVHVVTTAMYGSNDTFNERFSSGDFNRYYFRLYISPVKFEDGGKFNCYFENLLVASINVVTIKVSAVPPSGSPRNHQVVLRCEVSEVSGDPVTLAWLRMEGSRGLLVKQDILTETRLNRTLSVTLPSLRRDQLHWQCVVFTEGILRATASLTLTLPTLTTMSSMTGMGTETVVRGVITMAATLGVFGFLGFYCRRPNGTQTQRQRKEPAQLEETSV</sequence>
<dbReference type="Gene3D" id="2.60.40.10">
    <property type="entry name" value="Immunoglobulins"/>
    <property type="match status" value="2"/>
</dbReference>
<evidence type="ECO:0000256" key="11">
    <source>
        <dbReference type="SAM" id="Phobius"/>
    </source>
</evidence>
<evidence type="ECO:0000256" key="1">
    <source>
        <dbReference type="ARBA" id="ARBA00004251"/>
    </source>
</evidence>
<evidence type="ECO:0000313" key="13">
    <source>
        <dbReference type="EMBL" id="KAK6310006.1"/>
    </source>
</evidence>
<dbReference type="SUPFAM" id="SSF48726">
    <property type="entry name" value="Immunoglobulin"/>
    <property type="match status" value="2"/>
</dbReference>
<dbReference type="Proteomes" id="UP001356427">
    <property type="component" value="Unassembled WGS sequence"/>
</dbReference>
<keyword evidence="8" id="KW-0675">Receptor</keyword>
<evidence type="ECO:0000256" key="7">
    <source>
        <dbReference type="ARBA" id="ARBA00023157"/>
    </source>
</evidence>
<dbReference type="PROSITE" id="PS50835">
    <property type="entry name" value="IG_LIKE"/>
    <property type="match status" value="3"/>
</dbReference>
<keyword evidence="2" id="KW-1003">Cell membrane</keyword>
<dbReference type="AlphaFoldDB" id="A0AAN8LYK8"/>
<keyword evidence="6 11" id="KW-0472">Membrane</keyword>
<keyword evidence="7" id="KW-1015">Disulfide bond</keyword>
<evidence type="ECO:0000313" key="14">
    <source>
        <dbReference type="Proteomes" id="UP001356427"/>
    </source>
</evidence>
<evidence type="ECO:0000256" key="8">
    <source>
        <dbReference type="ARBA" id="ARBA00023170"/>
    </source>
</evidence>
<dbReference type="PANTHER" id="PTHR25466:SF14">
    <property type="entry name" value="BUTYROPHILIN SUBFAMILY 2 MEMBER A2-LIKE-RELATED"/>
    <property type="match status" value="1"/>
</dbReference>
<keyword evidence="5 11" id="KW-1133">Transmembrane helix</keyword>
<dbReference type="GO" id="GO:0042102">
    <property type="term" value="P:positive regulation of T cell proliferation"/>
    <property type="evidence" value="ECO:0007669"/>
    <property type="project" value="TreeGrafter"/>
</dbReference>
<keyword evidence="14" id="KW-1185">Reference proteome</keyword>
<dbReference type="InterPro" id="IPR007110">
    <property type="entry name" value="Ig-like_dom"/>
</dbReference>
<dbReference type="GO" id="GO:0009897">
    <property type="term" value="C:external side of plasma membrane"/>
    <property type="evidence" value="ECO:0007669"/>
    <property type="project" value="TreeGrafter"/>
</dbReference>